<sequence length="99" mass="11324">MGISNVGERQICHNGRPSQRFTSWTKNNPERRFYGCENYNRNGNGGCRVFSWCDPPICDRAKVLIPGLLNKTRKLESKIEELKEILRESHGGGDEIKES</sequence>
<dbReference type="PANTHER" id="PTHR33248">
    <property type="entry name" value="ZINC ION-BINDING PROTEIN"/>
    <property type="match status" value="1"/>
</dbReference>
<dbReference type="PROSITE" id="PS51999">
    <property type="entry name" value="ZF_GRF"/>
    <property type="match status" value="1"/>
</dbReference>
<evidence type="ECO:0000256" key="1">
    <source>
        <dbReference type="ARBA" id="ARBA00022723"/>
    </source>
</evidence>
<evidence type="ECO:0000256" key="5">
    <source>
        <dbReference type="SAM" id="MobiDB-lite"/>
    </source>
</evidence>
<evidence type="ECO:0000256" key="3">
    <source>
        <dbReference type="ARBA" id="ARBA00022833"/>
    </source>
</evidence>
<organism evidence="7 8">
    <name type="scientific">Trema orientale</name>
    <name type="common">Charcoal tree</name>
    <name type="synonym">Celtis orientalis</name>
    <dbReference type="NCBI Taxonomy" id="63057"/>
    <lineage>
        <taxon>Eukaryota</taxon>
        <taxon>Viridiplantae</taxon>
        <taxon>Streptophyta</taxon>
        <taxon>Embryophyta</taxon>
        <taxon>Tracheophyta</taxon>
        <taxon>Spermatophyta</taxon>
        <taxon>Magnoliopsida</taxon>
        <taxon>eudicotyledons</taxon>
        <taxon>Gunneridae</taxon>
        <taxon>Pentapetalae</taxon>
        <taxon>rosids</taxon>
        <taxon>fabids</taxon>
        <taxon>Rosales</taxon>
        <taxon>Cannabaceae</taxon>
        <taxon>Trema</taxon>
    </lineage>
</organism>
<dbReference type="InterPro" id="IPR010666">
    <property type="entry name" value="Znf_GRF"/>
</dbReference>
<feature type="region of interest" description="Disordered" evidence="5">
    <location>
        <begin position="1"/>
        <end position="24"/>
    </location>
</feature>
<name>A0A2P5EGV3_TREOI</name>
<dbReference type="Proteomes" id="UP000237000">
    <property type="component" value="Unassembled WGS sequence"/>
</dbReference>
<dbReference type="GO" id="GO:0008270">
    <property type="term" value="F:zinc ion binding"/>
    <property type="evidence" value="ECO:0007669"/>
    <property type="project" value="UniProtKB-KW"/>
</dbReference>
<keyword evidence="3" id="KW-0862">Zinc</keyword>
<dbReference type="AlphaFoldDB" id="A0A2P5EGV3"/>
<evidence type="ECO:0000256" key="4">
    <source>
        <dbReference type="PROSITE-ProRule" id="PRU01343"/>
    </source>
</evidence>
<proteinExistence type="predicted"/>
<evidence type="ECO:0000256" key="2">
    <source>
        <dbReference type="ARBA" id="ARBA00022771"/>
    </source>
</evidence>
<reference evidence="8" key="1">
    <citation type="submission" date="2016-06" db="EMBL/GenBank/DDBJ databases">
        <title>Parallel loss of symbiosis genes in relatives of nitrogen-fixing non-legume Parasponia.</title>
        <authorList>
            <person name="Van Velzen R."/>
            <person name="Holmer R."/>
            <person name="Bu F."/>
            <person name="Rutten L."/>
            <person name="Van Zeijl A."/>
            <person name="Liu W."/>
            <person name="Santuari L."/>
            <person name="Cao Q."/>
            <person name="Sharma T."/>
            <person name="Shen D."/>
            <person name="Roswanjaya Y."/>
            <person name="Wardhani T."/>
            <person name="Kalhor M.S."/>
            <person name="Jansen J."/>
            <person name="Van den Hoogen J."/>
            <person name="Gungor B."/>
            <person name="Hartog M."/>
            <person name="Hontelez J."/>
            <person name="Verver J."/>
            <person name="Yang W.-C."/>
            <person name="Schijlen E."/>
            <person name="Repin R."/>
            <person name="Schilthuizen M."/>
            <person name="Schranz E."/>
            <person name="Heidstra R."/>
            <person name="Miyata K."/>
            <person name="Fedorova E."/>
            <person name="Kohlen W."/>
            <person name="Bisseling T."/>
            <person name="Smit S."/>
            <person name="Geurts R."/>
        </authorList>
    </citation>
    <scope>NUCLEOTIDE SEQUENCE [LARGE SCALE GENOMIC DNA]</scope>
    <source>
        <strain evidence="8">cv. RG33-2</strain>
    </source>
</reference>
<comment type="caution">
    <text evidence="7">The sequence shown here is derived from an EMBL/GenBank/DDBJ whole genome shotgun (WGS) entry which is preliminary data.</text>
</comment>
<dbReference type="OrthoDB" id="1138703at2759"/>
<evidence type="ECO:0000313" key="8">
    <source>
        <dbReference type="Proteomes" id="UP000237000"/>
    </source>
</evidence>
<dbReference type="InParanoid" id="A0A2P5EGV3"/>
<dbReference type="EMBL" id="JXTC01000157">
    <property type="protein sequence ID" value="PON84759.1"/>
    <property type="molecule type" value="Genomic_DNA"/>
</dbReference>
<accession>A0A2P5EGV3</accession>
<keyword evidence="8" id="KW-1185">Reference proteome</keyword>
<gene>
    <name evidence="7" type="ORF">TorRG33x02_194630</name>
</gene>
<evidence type="ECO:0000313" key="7">
    <source>
        <dbReference type="EMBL" id="PON84759.1"/>
    </source>
</evidence>
<evidence type="ECO:0000259" key="6">
    <source>
        <dbReference type="PROSITE" id="PS51999"/>
    </source>
</evidence>
<keyword evidence="1" id="KW-0479">Metal-binding</keyword>
<protein>
    <recommendedName>
        <fullName evidence="6">GRF-type domain-containing protein</fullName>
    </recommendedName>
</protein>
<keyword evidence="2 4" id="KW-0863">Zinc-finger</keyword>
<feature type="domain" description="GRF-type" evidence="6">
    <location>
        <begin position="12"/>
        <end position="56"/>
    </location>
</feature>